<feature type="region of interest" description="Disordered" evidence="8">
    <location>
        <begin position="646"/>
        <end position="671"/>
    </location>
</feature>
<keyword evidence="6 9" id="KW-0472">Membrane</keyword>
<dbReference type="PANTHER" id="PTHR46154">
    <property type="match status" value="1"/>
</dbReference>
<sequence>MSSPVPPALPQGAGYALCAGLGLLFAGAMWHTVRALARARGEVQGSELFMTAARSVGPGLVAGAVVSSWTVAGTLLTSCTWTFSYGVSGAYFYGAGILMFSVAAIELKRKAPGAHTFLELTKIRYGVPGHCIQIFYSTLVQLFNCVNLLVGGSAVFSSITGMHPIASCFLLPIGVVVYTVTGGIKATFLVDYMHTVVIYVIILIALFSTYATSPLIGSPDKMYTLLAAAAESSPAPGAPGGSYLSFHSVQSLVLGIVIFVTGWSATVDVQLFQKAIAADPAHTLGGYLLGGLCWFAIPFCLATTFGLVGRALQTDAAWPTFPRLMSVDEVNKGLVLPYAAQALLGKGGAVLVLLMIFMAVTSAFSSDLVCIASVVTYDIYRGYINPRATGKRLLKLSHFVVIGFATVCACIAAGLSQTAIGVNFIITSIGIVTAPAFFPIACTLLWRKQNTIAVVLAPILGTATGIGCWVGSTHHWYSALTIDTLGEPLPLVVGNAVSLFSPFIYSPLLTVLFGAQDFRWEKFGAITAVDDSDVTGITSEQLAEQTKAEEPQMDAATDARMKRASLIAAYWSIAVTLAFIIVLPMPLYGTRYVFSRPFFRLWVVWTFAWAWAAALIITLLPLWQGRRTLWLVMSYAFTRRSAVVEPSSPAERQGSEEIEEKKASSDAESAAQVMVVPVR</sequence>
<dbReference type="OrthoDB" id="6132759at2759"/>
<comment type="subcellular location">
    <subcellularLocation>
        <location evidence="1">Membrane</location>
        <topology evidence="1">Multi-pass membrane protein</topology>
    </subcellularLocation>
</comment>
<evidence type="ECO:0000313" key="11">
    <source>
        <dbReference type="Proteomes" id="UP000703269"/>
    </source>
</evidence>
<dbReference type="InterPro" id="IPR038377">
    <property type="entry name" value="Na/Glc_symporter_sf"/>
</dbReference>
<dbReference type="GO" id="GO:0015204">
    <property type="term" value="F:urea transmembrane transporter activity"/>
    <property type="evidence" value="ECO:0007669"/>
    <property type="project" value="InterPro"/>
</dbReference>
<evidence type="ECO:0000313" key="10">
    <source>
        <dbReference type="EMBL" id="GJE91143.1"/>
    </source>
</evidence>
<evidence type="ECO:0000256" key="8">
    <source>
        <dbReference type="SAM" id="MobiDB-lite"/>
    </source>
</evidence>
<keyword evidence="3" id="KW-0813">Transport</keyword>
<dbReference type="GO" id="GO:0005886">
    <property type="term" value="C:plasma membrane"/>
    <property type="evidence" value="ECO:0007669"/>
    <property type="project" value="TreeGrafter"/>
</dbReference>
<dbReference type="PROSITE" id="PS50283">
    <property type="entry name" value="NA_SOLUT_SYMP_3"/>
    <property type="match status" value="1"/>
</dbReference>
<feature type="transmembrane region" description="Helical" evidence="9">
    <location>
        <begin position="252"/>
        <end position="272"/>
    </location>
</feature>
<dbReference type="InterPro" id="IPR001734">
    <property type="entry name" value="Na/solute_symporter"/>
</dbReference>
<evidence type="ECO:0000256" key="9">
    <source>
        <dbReference type="SAM" id="Phobius"/>
    </source>
</evidence>
<name>A0A9P3G873_9APHY</name>
<feature type="transmembrane region" description="Helical" evidence="9">
    <location>
        <begin position="284"/>
        <end position="308"/>
    </location>
</feature>
<protein>
    <submittedName>
        <fullName evidence="10">Sodium:solute symporter family protein</fullName>
    </submittedName>
</protein>
<keyword evidence="5 9" id="KW-1133">Transmembrane helix</keyword>
<dbReference type="Gene3D" id="1.20.1730.10">
    <property type="entry name" value="Sodium/glucose cotransporter"/>
    <property type="match status" value="1"/>
</dbReference>
<dbReference type="InterPro" id="IPR031155">
    <property type="entry name" value="DUR"/>
</dbReference>
<dbReference type="PANTHER" id="PTHR46154:SF4">
    <property type="entry name" value="UREA ACTIVE TRANSPORTER"/>
    <property type="match status" value="1"/>
</dbReference>
<feature type="transmembrane region" description="Helical" evidence="9">
    <location>
        <begin position="90"/>
        <end position="107"/>
    </location>
</feature>
<feature type="transmembrane region" description="Helical" evidence="9">
    <location>
        <begin position="396"/>
        <end position="415"/>
    </location>
</feature>
<proteinExistence type="inferred from homology"/>
<feature type="transmembrane region" description="Helical" evidence="9">
    <location>
        <begin position="568"/>
        <end position="589"/>
    </location>
</feature>
<comment type="similarity">
    <text evidence="2 7">Belongs to the sodium:solute symporter (SSF) (TC 2.A.21) family.</text>
</comment>
<reference evidence="10 11" key="1">
    <citation type="submission" date="2021-08" db="EMBL/GenBank/DDBJ databases">
        <title>Draft Genome Sequence of Phanerochaete sordida strain YK-624.</title>
        <authorList>
            <person name="Mori T."/>
            <person name="Dohra H."/>
            <person name="Suzuki T."/>
            <person name="Kawagishi H."/>
            <person name="Hirai H."/>
        </authorList>
    </citation>
    <scope>NUCLEOTIDE SEQUENCE [LARGE SCALE GENOMIC DNA]</scope>
    <source>
        <strain evidence="10 11">YK-624</strain>
    </source>
</reference>
<feature type="compositionally biased region" description="Basic and acidic residues" evidence="8">
    <location>
        <begin position="653"/>
        <end position="665"/>
    </location>
</feature>
<evidence type="ECO:0000256" key="6">
    <source>
        <dbReference type="ARBA" id="ARBA00023136"/>
    </source>
</evidence>
<dbReference type="Pfam" id="PF00474">
    <property type="entry name" value="SSF"/>
    <property type="match status" value="1"/>
</dbReference>
<evidence type="ECO:0000256" key="1">
    <source>
        <dbReference type="ARBA" id="ARBA00004141"/>
    </source>
</evidence>
<dbReference type="CDD" id="cd11476">
    <property type="entry name" value="SLC5sbd_DUR3"/>
    <property type="match status" value="1"/>
</dbReference>
<keyword evidence="4 9" id="KW-0812">Transmembrane</keyword>
<keyword evidence="11" id="KW-1185">Reference proteome</keyword>
<evidence type="ECO:0000256" key="4">
    <source>
        <dbReference type="ARBA" id="ARBA00022692"/>
    </source>
</evidence>
<feature type="transmembrane region" description="Helical" evidence="9">
    <location>
        <begin position="196"/>
        <end position="216"/>
    </location>
</feature>
<dbReference type="AlphaFoldDB" id="A0A9P3G873"/>
<dbReference type="Proteomes" id="UP000703269">
    <property type="component" value="Unassembled WGS sequence"/>
</dbReference>
<evidence type="ECO:0000256" key="5">
    <source>
        <dbReference type="ARBA" id="ARBA00022989"/>
    </source>
</evidence>
<accession>A0A9P3G873</accession>
<dbReference type="EMBL" id="BPQB01000020">
    <property type="protein sequence ID" value="GJE91143.1"/>
    <property type="molecule type" value="Genomic_DNA"/>
</dbReference>
<feature type="transmembrane region" description="Helical" evidence="9">
    <location>
        <begin position="453"/>
        <end position="472"/>
    </location>
</feature>
<feature type="transmembrane region" description="Helical" evidence="9">
    <location>
        <begin position="421"/>
        <end position="446"/>
    </location>
</feature>
<feature type="transmembrane region" description="Helical" evidence="9">
    <location>
        <begin position="134"/>
        <end position="156"/>
    </location>
</feature>
<comment type="caution">
    <text evidence="10">The sequence shown here is derived from an EMBL/GenBank/DDBJ whole genome shotgun (WGS) entry which is preliminary data.</text>
</comment>
<feature type="transmembrane region" description="Helical" evidence="9">
    <location>
        <begin position="60"/>
        <end position="84"/>
    </location>
</feature>
<evidence type="ECO:0000256" key="2">
    <source>
        <dbReference type="ARBA" id="ARBA00006434"/>
    </source>
</evidence>
<feature type="transmembrane region" description="Helical" evidence="9">
    <location>
        <begin position="601"/>
        <end position="623"/>
    </location>
</feature>
<feature type="transmembrane region" description="Helical" evidence="9">
    <location>
        <begin position="12"/>
        <end position="30"/>
    </location>
</feature>
<feature type="transmembrane region" description="Helical" evidence="9">
    <location>
        <begin position="162"/>
        <end position="184"/>
    </location>
</feature>
<organism evidence="10 11">
    <name type="scientific">Phanerochaete sordida</name>
    <dbReference type="NCBI Taxonomy" id="48140"/>
    <lineage>
        <taxon>Eukaryota</taxon>
        <taxon>Fungi</taxon>
        <taxon>Dikarya</taxon>
        <taxon>Basidiomycota</taxon>
        <taxon>Agaricomycotina</taxon>
        <taxon>Agaricomycetes</taxon>
        <taxon>Polyporales</taxon>
        <taxon>Phanerochaetaceae</taxon>
        <taxon>Phanerochaete</taxon>
    </lineage>
</organism>
<gene>
    <name evidence="10" type="ORF">PsYK624_072920</name>
</gene>
<evidence type="ECO:0000256" key="3">
    <source>
        <dbReference type="ARBA" id="ARBA00022448"/>
    </source>
</evidence>
<feature type="transmembrane region" description="Helical" evidence="9">
    <location>
        <begin position="350"/>
        <end position="375"/>
    </location>
</feature>
<feature type="transmembrane region" description="Helical" evidence="9">
    <location>
        <begin position="492"/>
        <end position="513"/>
    </location>
</feature>
<evidence type="ECO:0000256" key="7">
    <source>
        <dbReference type="RuleBase" id="RU362091"/>
    </source>
</evidence>